<dbReference type="SUPFAM" id="SSF54506">
    <property type="entry name" value="Diaminopimelate epimerase-like"/>
    <property type="match status" value="1"/>
</dbReference>
<gene>
    <name evidence="1" type="ORF">HU200_035131</name>
</gene>
<dbReference type="PIRSF" id="PIRSF016184">
    <property type="entry name" value="PhzC_PhzF"/>
    <property type="match status" value="1"/>
</dbReference>
<dbReference type="EMBL" id="JACEFO010001862">
    <property type="protein sequence ID" value="KAF8698870.1"/>
    <property type="molecule type" value="Genomic_DNA"/>
</dbReference>
<dbReference type="InterPro" id="IPR003719">
    <property type="entry name" value="Phenazine_PhzF-like"/>
</dbReference>
<dbReference type="PANTHER" id="PTHR13774">
    <property type="entry name" value="PHENAZINE BIOSYNTHESIS PROTEIN"/>
    <property type="match status" value="1"/>
</dbReference>
<dbReference type="GO" id="GO:0005737">
    <property type="term" value="C:cytoplasm"/>
    <property type="evidence" value="ECO:0007669"/>
    <property type="project" value="TreeGrafter"/>
</dbReference>
<dbReference type="OrthoDB" id="75169at2759"/>
<accession>A0A835EQ26</accession>
<dbReference type="Proteomes" id="UP000636709">
    <property type="component" value="Unassembled WGS sequence"/>
</dbReference>
<proteinExistence type="predicted"/>
<protein>
    <submittedName>
        <fullName evidence="1">Uncharacterized protein</fullName>
    </submittedName>
</protein>
<dbReference type="Pfam" id="PF02567">
    <property type="entry name" value="PhzC-PhzF"/>
    <property type="match status" value="1"/>
</dbReference>
<reference evidence="1" key="1">
    <citation type="submission" date="2020-07" db="EMBL/GenBank/DDBJ databases">
        <title>Genome sequence and genetic diversity analysis of an under-domesticated orphan crop, white fonio (Digitaria exilis).</title>
        <authorList>
            <person name="Bennetzen J.L."/>
            <person name="Chen S."/>
            <person name="Ma X."/>
            <person name="Wang X."/>
            <person name="Yssel A.E.J."/>
            <person name="Chaluvadi S.R."/>
            <person name="Johnson M."/>
            <person name="Gangashetty P."/>
            <person name="Hamidou F."/>
            <person name="Sanogo M.D."/>
            <person name="Zwaenepoel A."/>
            <person name="Wallace J."/>
            <person name="Van De Peer Y."/>
            <person name="Van Deynze A."/>
        </authorList>
    </citation>
    <scope>NUCLEOTIDE SEQUENCE</scope>
    <source>
        <tissue evidence="1">Leaves</tissue>
    </source>
</reference>
<dbReference type="PANTHER" id="PTHR13774:SF40">
    <property type="entry name" value="OS11G0406945 PROTEIN"/>
    <property type="match status" value="1"/>
</dbReference>
<dbReference type="Gene3D" id="3.10.310.10">
    <property type="entry name" value="Diaminopimelate Epimerase, Chain A, domain 1"/>
    <property type="match status" value="2"/>
</dbReference>
<organism evidence="1 2">
    <name type="scientific">Digitaria exilis</name>
    <dbReference type="NCBI Taxonomy" id="1010633"/>
    <lineage>
        <taxon>Eukaryota</taxon>
        <taxon>Viridiplantae</taxon>
        <taxon>Streptophyta</taxon>
        <taxon>Embryophyta</taxon>
        <taxon>Tracheophyta</taxon>
        <taxon>Spermatophyta</taxon>
        <taxon>Magnoliopsida</taxon>
        <taxon>Liliopsida</taxon>
        <taxon>Poales</taxon>
        <taxon>Poaceae</taxon>
        <taxon>PACMAD clade</taxon>
        <taxon>Panicoideae</taxon>
        <taxon>Panicodae</taxon>
        <taxon>Paniceae</taxon>
        <taxon>Anthephorinae</taxon>
        <taxon>Digitaria</taxon>
    </lineage>
</organism>
<dbReference type="GO" id="GO:0016853">
    <property type="term" value="F:isomerase activity"/>
    <property type="evidence" value="ECO:0007669"/>
    <property type="project" value="TreeGrafter"/>
</dbReference>
<evidence type="ECO:0000313" key="2">
    <source>
        <dbReference type="Proteomes" id="UP000636709"/>
    </source>
</evidence>
<keyword evidence="2" id="KW-1185">Reference proteome</keyword>
<comment type="caution">
    <text evidence="1">The sequence shown here is derived from an EMBL/GenBank/DDBJ whole genome shotgun (WGS) entry which is preliminary data.</text>
</comment>
<dbReference type="AlphaFoldDB" id="A0A835EQ26"/>
<sequence>MPKRAFRYAVVDAFTDAPFKGNSAAVCLLEDGAGDGGEPLDERWMQAVAAVFNTPITAFLTRSGSSGAGAAAAVTAQFRIRWFTPVRESELCGHGTLAAAHYLVASGLVESDAIEFVAKSERLTAKKVFASKDASPSAQNTCSKFMIELDFPFIPVAKCNSSEMVSIPQTLNGASVINELQTVSTFTDLIVEVSSCDEVDNVSPNTAELVQFPGRGVAITGPAREGSSYDFVTRFFSPKYGINEDPVCASVHCSLAPYWGKKLGKQNMTAFMASPRSGTLYLHWDEEAQRVRIRGEAVTVMVGSLLA</sequence>
<evidence type="ECO:0000313" key="1">
    <source>
        <dbReference type="EMBL" id="KAF8698870.1"/>
    </source>
</evidence>
<name>A0A835EQ26_9POAL</name>